<dbReference type="EMBL" id="LS992241">
    <property type="protein sequence ID" value="SYX84613.1"/>
    <property type="molecule type" value="Genomic_DNA"/>
</dbReference>
<accession>A0A383RCR6</accession>
<organism evidence="1 2">
    <name type="scientific">Paenibacillus alvei</name>
    <name type="common">Bacillus alvei</name>
    <dbReference type="NCBI Taxonomy" id="44250"/>
    <lineage>
        <taxon>Bacteria</taxon>
        <taxon>Bacillati</taxon>
        <taxon>Bacillota</taxon>
        <taxon>Bacilli</taxon>
        <taxon>Bacillales</taxon>
        <taxon>Paenibacillaceae</taxon>
        <taxon>Paenibacillus</taxon>
    </lineage>
</organism>
<dbReference type="InterPro" id="IPR038667">
    <property type="entry name" value="XkdH-like_sf"/>
</dbReference>
<reference evidence="2" key="1">
    <citation type="submission" date="2018-08" db="EMBL/GenBank/DDBJ databases">
        <authorList>
            <person name="Chevrot R."/>
        </authorList>
    </citation>
    <scope>NUCLEOTIDE SEQUENCE [LARGE SCALE GENOMIC DNA]</scope>
</reference>
<evidence type="ECO:0000313" key="2">
    <source>
        <dbReference type="Proteomes" id="UP000304148"/>
    </source>
</evidence>
<dbReference type="Proteomes" id="UP000304148">
    <property type="component" value="Chromosome"/>
</dbReference>
<proteinExistence type="predicted"/>
<dbReference type="Gene3D" id="2.40.10.370">
    <property type="entry name" value="Protein of unknown function DUF3599"/>
    <property type="match status" value="1"/>
</dbReference>
<evidence type="ECO:0000313" key="1">
    <source>
        <dbReference type="EMBL" id="SYX84613.1"/>
    </source>
</evidence>
<name>A0A383RCR6_PAEAL</name>
<dbReference type="AlphaFoldDB" id="A0A383RCR6"/>
<dbReference type="RefSeq" id="WP_138186486.1">
    <property type="nucleotide sequence ID" value="NZ_LS992241.1"/>
</dbReference>
<protein>
    <submittedName>
        <fullName evidence="1">ATPase/permease component</fullName>
    </submittedName>
</protein>
<gene>
    <name evidence="1" type="ORF">PBLR_13035</name>
</gene>
<sequence length="118" mass="13599">MNYRKHRRQIEKTYEDKATISRYGKVKKPNGETKNELAPVYVDQSCRISQKALAVNGQREAQNEISYETKLFIAPELVIMQGDTVEVTRGHTKTTYKAGEPFPYPTHQEVILQKKDKA</sequence>